<sequence>MSCTYMSSGPKLLKLMLFDNDLHISQI</sequence>
<protein>
    <submittedName>
        <fullName evidence="1">Uncharacterized protein</fullName>
    </submittedName>
</protein>
<name>A0A2P2NFB1_RHIMU</name>
<proteinExistence type="predicted"/>
<dbReference type="EMBL" id="GGEC01060668">
    <property type="protein sequence ID" value="MBX41152.1"/>
    <property type="molecule type" value="Transcribed_RNA"/>
</dbReference>
<organism evidence="1">
    <name type="scientific">Rhizophora mucronata</name>
    <name type="common">Asiatic mangrove</name>
    <dbReference type="NCBI Taxonomy" id="61149"/>
    <lineage>
        <taxon>Eukaryota</taxon>
        <taxon>Viridiplantae</taxon>
        <taxon>Streptophyta</taxon>
        <taxon>Embryophyta</taxon>
        <taxon>Tracheophyta</taxon>
        <taxon>Spermatophyta</taxon>
        <taxon>Magnoliopsida</taxon>
        <taxon>eudicotyledons</taxon>
        <taxon>Gunneridae</taxon>
        <taxon>Pentapetalae</taxon>
        <taxon>rosids</taxon>
        <taxon>fabids</taxon>
        <taxon>Malpighiales</taxon>
        <taxon>Rhizophoraceae</taxon>
        <taxon>Rhizophora</taxon>
    </lineage>
</organism>
<accession>A0A2P2NFB1</accession>
<dbReference type="AlphaFoldDB" id="A0A2P2NFB1"/>
<reference evidence="1" key="1">
    <citation type="submission" date="2018-02" db="EMBL/GenBank/DDBJ databases">
        <title>Rhizophora mucronata_Transcriptome.</title>
        <authorList>
            <person name="Meera S.P."/>
            <person name="Sreeshan A."/>
            <person name="Augustine A."/>
        </authorList>
    </citation>
    <scope>NUCLEOTIDE SEQUENCE</scope>
    <source>
        <tissue evidence="1">Leaf</tissue>
    </source>
</reference>
<evidence type="ECO:0000313" key="1">
    <source>
        <dbReference type="EMBL" id="MBX41152.1"/>
    </source>
</evidence>